<sequence>MCRTLSRTIQKHGRTLTHPPRTCKPCTKSLGWIRVLKISPVTHWHCTVMIRILTNRPSKRSIALSCTQIRWHVTASRRICTRCTVWENCLRALPGYRPYTAVRTCWTSRSMRLCTTQAERWSAYVPAKRWPNANRCTAIPPTYRTRYASRARLFVAFACWIIRSQIRRMPFRPRLSFHRCKSTASPTFTYRSLARHIKYRRRVGSLPWYPPRSRPAIPRRRLSLVSICWDRSHKSSCPSRTTTNRPTTVCSRRCSSRSRTMQPHTSRPPVWMCSTFSSAALARTLTFPKSNRNSVTRSS</sequence>
<dbReference type="AlphaFoldDB" id="A0A182T281"/>
<accession>A0A182T281</accession>
<name>A0A182T281_9DIPT</name>
<dbReference type="EnsemblMetazoa" id="AMAM018151-RA">
    <property type="protein sequence ID" value="AMAM018151-PA"/>
    <property type="gene ID" value="AMAM018151"/>
</dbReference>
<protein>
    <submittedName>
        <fullName evidence="1">Uncharacterized protein</fullName>
    </submittedName>
</protein>
<organism evidence="1 2">
    <name type="scientific">Anopheles maculatus</name>
    <dbReference type="NCBI Taxonomy" id="74869"/>
    <lineage>
        <taxon>Eukaryota</taxon>
        <taxon>Metazoa</taxon>
        <taxon>Ecdysozoa</taxon>
        <taxon>Arthropoda</taxon>
        <taxon>Hexapoda</taxon>
        <taxon>Insecta</taxon>
        <taxon>Pterygota</taxon>
        <taxon>Neoptera</taxon>
        <taxon>Endopterygota</taxon>
        <taxon>Diptera</taxon>
        <taxon>Nematocera</taxon>
        <taxon>Culicoidea</taxon>
        <taxon>Culicidae</taxon>
        <taxon>Anophelinae</taxon>
        <taxon>Anopheles</taxon>
        <taxon>Anopheles maculatus group</taxon>
    </lineage>
</organism>
<evidence type="ECO:0000313" key="1">
    <source>
        <dbReference type="EnsemblMetazoa" id="AMAM018151-PA"/>
    </source>
</evidence>
<reference evidence="2" key="1">
    <citation type="submission" date="2013-09" db="EMBL/GenBank/DDBJ databases">
        <title>The Genome Sequence of Anopheles maculatus species B.</title>
        <authorList>
            <consortium name="The Broad Institute Genomics Platform"/>
            <person name="Neafsey D.E."/>
            <person name="Besansky N."/>
            <person name="Howell P."/>
            <person name="Walton C."/>
            <person name="Young S.K."/>
            <person name="Zeng Q."/>
            <person name="Gargeya S."/>
            <person name="Fitzgerald M."/>
            <person name="Haas B."/>
            <person name="Abouelleil A."/>
            <person name="Allen A.W."/>
            <person name="Alvarado L."/>
            <person name="Arachchi H.M."/>
            <person name="Berlin A.M."/>
            <person name="Chapman S.B."/>
            <person name="Gainer-Dewar J."/>
            <person name="Goldberg J."/>
            <person name="Griggs A."/>
            <person name="Gujja S."/>
            <person name="Hansen M."/>
            <person name="Howarth C."/>
            <person name="Imamovic A."/>
            <person name="Ireland A."/>
            <person name="Larimer J."/>
            <person name="McCowan C."/>
            <person name="Murphy C."/>
            <person name="Pearson M."/>
            <person name="Poon T.W."/>
            <person name="Priest M."/>
            <person name="Roberts A."/>
            <person name="Saif S."/>
            <person name="Shea T."/>
            <person name="Sisk P."/>
            <person name="Sykes S."/>
            <person name="Wortman J."/>
            <person name="Nusbaum C."/>
            <person name="Birren B."/>
        </authorList>
    </citation>
    <scope>NUCLEOTIDE SEQUENCE [LARGE SCALE GENOMIC DNA]</scope>
    <source>
        <strain evidence="2">maculatus3</strain>
    </source>
</reference>
<dbReference type="VEuPathDB" id="VectorBase:AMAM018151"/>
<keyword evidence="2" id="KW-1185">Reference proteome</keyword>
<evidence type="ECO:0000313" key="2">
    <source>
        <dbReference type="Proteomes" id="UP000075901"/>
    </source>
</evidence>
<reference evidence="1" key="2">
    <citation type="submission" date="2020-05" db="UniProtKB">
        <authorList>
            <consortium name="EnsemblMetazoa"/>
        </authorList>
    </citation>
    <scope>IDENTIFICATION</scope>
    <source>
        <strain evidence="1">maculatus3</strain>
    </source>
</reference>
<proteinExistence type="predicted"/>
<dbReference type="Proteomes" id="UP000075901">
    <property type="component" value="Unassembled WGS sequence"/>
</dbReference>